<proteinExistence type="predicted"/>
<accession>A0AC59EWK5</accession>
<sequence>MKIKVNQQELICNLKYIKCCDYVHSYTEWIDNGTEMRPFEDNSIFDKIKLDERKCVTVYVKHGHPLRDFFKLIEGIDKKIILITGSSDFSVTKKIYEFKPNNIIKWYAENVDFECDNLIALPSGSLSATWLGNSKEDSELYNHANFKLVETDNIEPKIKNLAFMCFNINTNLKHRTEVYNHFDNKMWVTNLSEIKTGERLDDDLFMENVFNHNFVISPYGNGIDCGRTWMTIQLGCIPIMPYHYCFKEWAKKLPIVLYDDINDVTEEYLLNKLAEFKNKDYNYELLKITYWKNKFEADKIYYSV</sequence>
<name>A0AC59EWK5_9VIRU</name>
<keyword evidence="2" id="KW-1185">Reference proteome</keyword>
<evidence type="ECO:0000313" key="2">
    <source>
        <dbReference type="Proteomes" id="UP000204225"/>
    </source>
</evidence>
<organism evidence="1 2">
    <name type="scientific">Phaeocystis globosa virus PgV-16T</name>
    <dbReference type="NCBI Taxonomy" id="3071227"/>
    <lineage>
        <taxon>Viruses</taxon>
        <taxon>Varidnaviria</taxon>
        <taxon>Bamfordvirae</taxon>
        <taxon>Nucleocytoviricota</taxon>
        <taxon>Megaviricetes</taxon>
        <taxon>Imitervirales</taxon>
        <taxon>Mesomimiviridae</taxon>
        <taxon>Tethysvirus</taxon>
        <taxon>Tethysvirus hollandense</taxon>
    </lineage>
</organism>
<dbReference type="Proteomes" id="UP000204225">
    <property type="component" value="Segment"/>
</dbReference>
<dbReference type="EMBL" id="KC662249">
    <property type="protein sequence ID" value="AGM15330.1"/>
    <property type="molecule type" value="Genomic_DNA"/>
</dbReference>
<evidence type="ECO:0000313" key="1">
    <source>
        <dbReference type="EMBL" id="AGM15330.1"/>
    </source>
</evidence>
<gene>
    <name evidence="1" type="ORF">PGCG_00018</name>
</gene>
<reference evidence="1 2" key="1">
    <citation type="journal article" date="2013" name="Proc. Natl. Acad. Sci. U.S.A.">
        <title>Genome of Phaeocystis globosa virus PgV-16T highlights the common ancestry of the largest known DNA viruses infecting eukaryotes.</title>
        <authorList>
            <person name="Santini S."/>
            <person name="Jeudy S."/>
            <person name="Bartoli J."/>
            <person name="Poirot O."/>
            <person name="Lescot M."/>
            <person name="Abergel C."/>
            <person name="Barbe V."/>
            <person name="Wommack K.E."/>
            <person name="Noordeloos A.A."/>
            <person name="Brussaard C.P."/>
            <person name="Claverie J.M."/>
        </authorList>
    </citation>
    <scope>NUCLEOTIDE SEQUENCE [LARGE SCALE GENOMIC DNA]</scope>
    <source>
        <strain evidence="1 2">16T</strain>
    </source>
</reference>
<protein>
    <submittedName>
        <fullName evidence="1">Uncharacterized protein</fullName>
    </submittedName>
</protein>